<dbReference type="EMBL" id="JAODUO010007509">
    <property type="protein sequence ID" value="KAK2138553.1"/>
    <property type="molecule type" value="Genomic_DNA"/>
</dbReference>
<organism evidence="2 3">
    <name type="scientific">Ridgeia piscesae</name>
    <name type="common">Tubeworm</name>
    <dbReference type="NCBI Taxonomy" id="27915"/>
    <lineage>
        <taxon>Eukaryota</taxon>
        <taxon>Metazoa</taxon>
        <taxon>Spiralia</taxon>
        <taxon>Lophotrochozoa</taxon>
        <taxon>Annelida</taxon>
        <taxon>Polychaeta</taxon>
        <taxon>Sedentaria</taxon>
        <taxon>Canalipalpata</taxon>
        <taxon>Sabellida</taxon>
        <taxon>Siboglinidae</taxon>
        <taxon>Ridgeia</taxon>
    </lineage>
</organism>
<reference evidence="2" key="1">
    <citation type="journal article" date="2023" name="Mol. Biol. Evol.">
        <title>Third-Generation Sequencing Reveals the Adaptive Role of the Epigenome in Three Deep-Sea Polychaetes.</title>
        <authorList>
            <person name="Perez M."/>
            <person name="Aroh O."/>
            <person name="Sun Y."/>
            <person name="Lan Y."/>
            <person name="Juniper S.K."/>
            <person name="Young C.R."/>
            <person name="Angers B."/>
            <person name="Qian P.Y."/>
        </authorList>
    </citation>
    <scope>NUCLEOTIDE SEQUENCE</scope>
    <source>
        <strain evidence="2">R07B-5</strain>
    </source>
</reference>
<name>A0AAD9IQK8_RIDPI</name>
<evidence type="ECO:0000256" key="1">
    <source>
        <dbReference type="SAM" id="MobiDB-lite"/>
    </source>
</evidence>
<protein>
    <submittedName>
        <fullName evidence="2">Uncharacterized protein</fullName>
    </submittedName>
</protein>
<evidence type="ECO:0000313" key="3">
    <source>
        <dbReference type="Proteomes" id="UP001209878"/>
    </source>
</evidence>
<accession>A0AAD9IQK8</accession>
<gene>
    <name evidence="2" type="ORF">NP493_7522g00000</name>
</gene>
<proteinExistence type="predicted"/>
<feature type="region of interest" description="Disordered" evidence="1">
    <location>
        <begin position="1"/>
        <end position="32"/>
    </location>
</feature>
<dbReference type="Proteomes" id="UP001209878">
    <property type="component" value="Unassembled WGS sequence"/>
</dbReference>
<dbReference type="AlphaFoldDB" id="A0AAD9IQK8"/>
<keyword evidence="3" id="KW-1185">Reference proteome</keyword>
<sequence>MQTMKDMLRDHHRQHAPAPADWGTVSGSLRLL</sequence>
<comment type="caution">
    <text evidence="2">The sequence shown here is derived from an EMBL/GenBank/DDBJ whole genome shotgun (WGS) entry which is preliminary data.</text>
</comment>
<evidence type="ECO:0000313" key="2">
    <source>
        <dbReference type="EMBL" id="KAK2138553.1"/>
    </source>
</evidence>